<accession>A0A0A1SW20</accession>
<protein>
    <recommendedName>
        <fullName evidence="1">Cupin type-2 domain-containing protein</fullName>
    </recommendedName>
</protein>
<keyword evidence="3" id="KW-1185">Reference proteome</keyword>
<proteinExistence type="predicted"/>
<evidence type="ECO:0000313" key="3">
    <source>
        <dbReference type="Proteomes" id="UP000039046"/>
    </source>
</evidence>
<organism evidence="2 3">
    <name type="scientific">[Torrubiella] hemipterigena</name>
    <dbReference type="NCBI Taxonomy" id="1531966"/>
    <lineage>
        <taxon>Eukaryota</taxon>
        <taxon>Fungi</taxon>
        <taxon>Dikarya</taxon>
        <taxon>Ascomycota</taxon>
        <taxon>Pezizomycotina</taxon>
        <taxon>Sordariomycetes</taxon>
        <taxon>Hypocreomycetidae</taxon>
        <taxon>Hypocreales</taxon>
        <taxon>Clavicipitaceae</taxon>
        <taxon>Clavicipitaceae incertae sedis</taxon>
        <taxon>'Torrubiella' clade</taxon>
    </lineage>
</organism>
<dbReference type="Gene3D" id="2.60.120.10">
    <property type="entry name" value="Jelly Rolls"/>
    <property type="match status" value="1"/>
</dbReference>
<dbReference type="Proteomes" id="UP000039046">
    <property type="component" value="Unassembled WGS sequence"/>
</dbReference>
<evidence type="ECO:0000259" key="1">
    <source>
        <dbReference type="Pfam" id="PF07883"/>
    </source>
</evidence>
<evidence type="ECO:0000313" key="2">
    <source>
        <dbReference type="EMBL" id="CEJ88431.1"/>
    </source>
</evidence>
<gene>
    <name evidence="2" type="ORF">VHEMI04720</name>
</gene>
<dbReference type="AlphaFoldDB" id="A0A0A1SW20"/>
<dbReference type="Pfam" id="PF07883">
    <property type="entry name" value="Cupin_2"/>
    <property type="match status" value="1"/>
</dbReference>
<dbReference type="InterPro" id="IPR014710">
    <property type="entry name" value="RmlC-like_jellyroll"/>
</dbReference>
<reference evidence="2 3" key="1">
    <citation type="journal article" date="2015" name="Genome Announc.">
        <title>Draft Genome Sequence and Gene Annotation of the Entomopathogenic Fungus Verticillium hemipterigenum.</title>
        <authorList>
            <person name="Horn F."/>
            <person name="Habel A."/>
            <person name="Scharf D.H."/>
            <person name="Dworschak J."/>
            <person name="Brakhage A.A."/>
            <person name="Guthke R."/>
            <person name="Hertweck C."/>
            <person name="Linde J."/>
        </authorList>
    </citation>
    <scope>NUCLEOTIDE SEQUENCE [LARGE SCALE GENOMIC DNA]</scope>
</reference>
<feature type="domain" description="Cupin type-2" evidence="1">
    <location>
        <begin position="61"/>
        <end position="129"/>
    </location>
</feature>
<dbReference type="CDD" id="cd02208">
    <property type="entry name" value="cupin_RmlC-like"/>
    <property type="match status" value="1"/>
</dbReference>
<dbReference type="HOGENOM" id="CLU_090057_2_0_1"/>
<dbReference type="InterPro" id="IPR011051">
    <property type="entry name" value="RmlC_Cupin_sf"/>
</dbReference>
<dbReference type="EMBL" id="CDHN01000002">
    <property type="protein sequence ID" value="CEJ88431.1"/>
    <property type="molecule type" value="Genomic_DNA"/>
</dbReference>
<sequence length="155" mass="16687">MASFIPIISEILPMIMPASTRVTSADEVSRAEATSDDAVIEQAAVVDQCDSMCASVLTTRPKCSSSIRHNSEQDAIIYAVSGTGVLIVKEGFDDTLKRHTIKPGGFAFIPAWTEHRIENESDVDVVWVVTKSGPRPVGAVLQDWGGDEVLEAKKA</sequence>
<dbReference type="SUPFAM" id="SSF51182">
    <property type="entry name" value="RmlC-like cupins"/>
    <property type="match status" value="1"/>
</dbReference>
<dbReference type="InterPro" id="IPR013096">
    <property type="entry name" value="Cupin_2"/>
</dbReference>
<name>A0A0A1SW20_9HYPO</name>